<dbReference type="InterPro" id="IPR006015">
    <property type="entry name" value="Universal_stress_UspA"/>
</dbReference>
<organism evidence="3">
    <name type="scientific">Streptomyces rochei</name>
    <name type="common">Streptomyces parvullus</name>
    <dbReference type="NCBI Taxonomy" id="1928"/>
    <lineage>
        <taxon>Bacteria</taxon>
        <taxon>Bacillati</taxon>
        <taxon>Actinomycetota</taxon>
        <taxon>Actinomycetes</taxon>
        <taxon>Kitasatosporales</taxon>
        <taxon>Streptomycetaceae</taxon>
        <taxon>Streptomyces</taxon>
        <taxon>Streptomyces rochei group</taxon>
    </lineage>
</organism>
<dbReference type="PRINTS" id="PR01438">
    <property type="entry name" value="UNVRSLSTRESS"/>
</dbReference>
<name>A0A0U3IZ44_STRRO</name>
<dbReference type="PANTHER" id="PTHR46268:SF6">
    <property type="entry name" value="UNIVERSAL STRESS PROTEIN UP12"/>
    <property type="match status" value="1"/>
</dbReference>
<protein>
    <submittedName>
        <fullName evidence="3">Stress-inducible protein</fullName>
    </submittedName>
</protein>
<evidence type="ECO:0000256" key="1">
    <source>
        <dbReference type="ARBA" id="ARBA00008791"/>
    </source>
</evidence>
<dbReference type="Pfam" id="PF00582">
    <property type="entry name" value="Usp"/>
    <property type="match status" value="2"/>
</dbReference>
<dbReference type="InterPro" id="IPR006016">
    <property type="entry name" value="UspA"/>
</dbReference>
<feature type="domain" description="UspA" evidence="2">
    <location>
        <begin position="8"/>
        <end position="145"/>
    </location>
</feature>
<reference evidence="3" key="1">
    <citation type="submission" date="2015-08" db="EMBL/GenBank/DDBJ databases">
        <title>Discovery of a novel antibiotic invisible to genome mining, by efficient functional screening of genomic libraries.</title>
        <authorList>
            <person name="Xu M."/>
            <person name="Wang Y."/>
            <person name="Liu M."/>
            <person name="Zhao Z."/>
            <person name="Xu L."/>
            <person name="Chen X."/>
            <person name="Gao G."/>
            <person name="Han D."/>
            <person name="Liu L."/>
            <person name="Huang S."/>
            <person name="He X."/>
            <person name="Lin S."/>
            <person name="Kang Q."/>
            <person name="Ou H."/>
            <person name="Zhou H."/>
            <person name="Pang X."/>
            <person name="Deng Z."/>
            <person name="Tao M."/>
        </authorList>
    </citation>
    <scope>NUCLEOTIDE SEQUENCE</scope>
    <source>
        <strain evidence="3">Sal35</strain>
    </source>
</reference>
<proteinExistence type="inferred from homology"/>
<evidence type="ECO:0000259" key="2">
    <source>
        <dbReference type="Pfam" id="PF00582"/>
    </source>
</evidence>
<dbReference type="SUPFAM" id="SSF52402">
    <property type="entry name" value="Adenine nucleotide alpha hydrolases-like"/>
    <property type="match status" value="2"/>
</dbReference>
<comment type="similarity">
    <text evidence="1">Belongs to the universal stress protein A family.</text>
</comment>
<accession>A0A0U3IZ44</accession>
<dbReference type="PANTHER" id="PTHR46268">
    <property type="entry name" value="STRESS RESPONSE PROTEIN NHAX"/>
    <property type="match status" value="1"/>
</dbReference>
<evidence type="ECO:0000313" key="3">
    <source>
        <dbReference type="EMBL" id="ALV82357.1"/>
    </source>
</evidence>
<dbReference type="AlphaFoldDB" id="A0A0U3IZ44"/>
<sequence>MTQEVAGMARTITVGLDGSSESRAAAEWAAREAALRQVPVRLLHVWQPVPEPMAQAPLLGAETHQHWSERIPREAAEGLRLRHPGVEVTTEQRAGAPAEVLLEAARDAELLVLGSRALSGLTGFLIGSVGQSVVARAEVPVVLVRAGEQAADEHVKDPTGIPSAATGFRPVVLGLDTDSPDETVITFAFEEARRREATLTVVTGWNLPPYYVYSLAAGVDPREDIIREQAAALTEALRPWREKYPDVEVTEQSRLGSPANHLVDAAHEASLVVVGRRIRRSPFGMHIGAVAHAVMHHATTPVAVVAHD</sequence>
<dbReference type="Gene3D" id="3.40.50.620">
    <property type="entry name" value="HUPs"/>
    <property type="match status" value="2"/>
</dbReference>
<dbReference type="InterPro" id="IPR014729">
    <property type="entry name" value="Rossmann-like_a/b/a_fold"/>
</dbReference>
<dbReference type="EMBL" id="KT362047">
    <property type="protein sequence ID" value="ALV82357.1"/>
    <property type="molecule type" value="Genomic_DNA"/>
</dbReference>
<feature type="domain" description="UspA" evidence="2">
    <location>
        <begin position="168"/>
        <end position="305"/>
    </location>
</feature>